<evidence type="ECO:0000256" key="5">
    <source>
        <dbReference type="ARBA" id="ARBA00022932"/>
    </source>
</evidence>
<accession>A0ABT4D3I0</accession>
<sequence>MQESKNRIIFHIDTNSAFLSWEAVERLKSGKREDLRNIPSIIGGDMESRHGVVLAKSIPAKKYNIKTGEPIIRALEKCPDLKIVSPNFKVYIKYSTQLMELLKKFSPSVQKYSIDECFLEYTGMEKIYGEPLNMAHKIKDKIKRELGFTVNVGVGNNKLLAKMASDFKKPDYVHTLFEDEIKFKMWSLPIENLFMVGKATAEKLRQLNINNIGDLAKYDLEIIKYKFKKHGVLIWEYANGIDESTVEQNRYEKIKGIGNSMTIPSDVKDRKTAYNILASLVETVAMRLRDSKSLCSSVSVSIKNNLFQKYSHQKKLSYSTNSTERILKISKDLFDEMWKGDHIRLLGIRVGHLCSDRTAQVSFFDNDGIEKSMILDKTIDDLKTKYGKNSIIRPSILSLDKNKKIK</sequence>
<dbReference type="Gene3D" id="3.40.1170.60">
    <property type="match status" value="1"/>
</dbReference>
<dbReference type="Pfam" id="PF00817">
    <property type="entry name" value="IMS"/>
    <property type="match status" value="1"/>
</dbReference>
<keyword evidence="2 6" id="KW-0515">Mutator protein</keyword>
<feature type="domain" description="UmuC" evidence="7">
    <location>
        <begin position="9"/>
        <end position="197"/>
    </location>
</feature>
<dbReference type="PANTHER" id="PTHR11076:SF35">
    <property type="entry name" value="DNA REPAIR PROTEIN HOMOLOG YOBH"/>
    <property type="match status" value="1"/>
</dbReference>
<dbReference type="Proteomes" id="UP001078443">
    <property type="component" value="Unassembled WGS sequence"/>
</dbReference>
<keyword evidence="3 6" id="KW-0548">Nucleotidyltransferase</keyword>
<proteinExistence type="inferred from homology"/>
<comment type="caution">
    <text evidence="8">The sequence shown here is derived from an EMBL/GenBank/DDBJ whole genome shotgun (WGS) entry which is preliminary data.</text>
</comment>
<feature type="binding site" evidence="6">
    <location>
        <position position="13"/>
    </location>
    <ligand>
        <name>Mg(2+)</name>
        <dbReference type="ChEBI" id="CHEBI:18420"/>
    </ligand>
</feature>
<dbReference type="SUPFAM" id="SSF100879">
    <property type="entry name" value="Lesion bypass DNA polymerase (Y-family), little finger domain"/>
    <property type="match status" value="1"/>
</dbReference>
<comment type="catalytic activity">
    <reaction evidence="6">
        <text>DNA(n) + a 2'-deoxyribonucleoside 5'-triphosphate = DNA(n+1) + diphosphate</text>
        <dbReference type="Rhea" id="RHEA:22508"/>
        <dbReference type="Rhea" id="RHEA-COMP:17339"/>
        <dbReference type="Rhea" id="RHEA-COMP:17340"/>
        <dbReference type="ChEBI" id="CHEBI:33019"/>
        <dbReference type="ChEBI" id="CHEBI:61560"/>
        <dbReference type="ChEBI" id="CHEBI:173112"/>
        <dbReference type="EC" id="2.7.7.7"/>
    </reaction>
</comment>
<feature type="active site" evidence="6">
    <location>
        <position position="116"/>
    </location>
</feature>
<comment type="cofactor">
    <cofactor evidence="6">
        <name>Mg(2+)</name>
        <dbReference type="ChEBI" id="CHEBI:18420"/>
    </cofactor>
    <text evidence="6">Binds 2 magnesium ions per subunit.</text>
</comment>
<dbReference type="InterPro" id="IPR050116">
    <property type="entry name" value="DNA_polymerase-Y"/>
</dbReference>
<gene>
    <name evidence="6" type="primary">dinB</name>
    <name evidence="8" type="ORF">OW763_15875</name>
</gene>
<dbReference type="InterPro" id="IPR043502">
    <property type="entry name" value="DNA/RNA_pol_sf"/>
</dbReference>
<evidence type="ECO:0000313" key="9">
    <source>
        <dbReference type="Proteomes" id="UP001078443"/>
    </source>
</evidence>
<evidence type="ECO:0000256" key="3">
    <source>
        <dbReference type="ARBA" id="ARBA00022695"/>
    </source>
</evidence>
<dbReference type="InterPro" id="IPR036775">
    <property type="entry name" value="DNA_pol_Y-fam_lit_finger_sf"/>
</dbReference>
<evidence type="ECO:0000256" key="2">
    <source>
        <dbReference type="ARBA" id="ARBA00022457"/>
    </source>
</evidence>
<dbReference type="EC" id="2.7.7.7" evidence="6"/>
<evidence type="ECO:0000256" key="4">
    <source>
        <dbReference type="ARBA" id="ARBA00022763"/>
    </source>
</evidence>
<name>A0ABT4D3I0_9CLOT</name>
<dbReference type="Gene3D" id="3.30.1490.100">
    <property type="entry name" value="DNA polymerase, Y-family, little finger domain"/>
    <property type="match status" value="1"/>
</dbReference>
<dbReference type="InterPro" id="IPR043128">
    <property type="entry name" value="Rev_trsase/Diguanyl_cyclase"/>
</dbReference>
<dbReference type="SUPFAM" id="SSF56672">
    <property type="entry name" value="DNA/RNA polymerases"/>
    <property type="match status" value="1"/>
</dbReference>
<evidence type="ECO:0000256" key="6">
    <source>
        <dbReference type="HAMAP-Rule" id="MF_01113"/>
    </source>
</evidence>
<dbReference type="RefSeq" id="WP_268042461.1">
    <property type="nucleotide sequence ID" value="NZ_JAPQER010000011.1"/>
</dbReference>
<keyword evidence="6" id="KW-0963">Cytoplasm</keyword>
<evidence type="ECO:0000313" key="8">
    <source>
        <dbReference type="EMBL" id="MCY6485799.1"/>
    </source>
</evidence>
<keyword evidence="6" id="KW-0808">Transferase</keyword>
<keyword evidence="6" id="KW-0235">DNA replication</keyword>
<dbReference type="InterPro" id="IPR001126">
    <property type="entry name" value="UmuC"/>
</dbReference>
<dbReference type="InterPro" id="IPR022880">
    <property type="entry name" value="DNApol_IV"/>
</dbReference>
<dbReference type="PROSITE" id="PS50173">
    <property type="entry name" value="UMUC"/>
    <property type="match status" value="1"/>
</dbReference>
<dbReference type="HAMAP" id="MF_01113">
    <property type="entry name" value="DNApol_IV"/>
    <property type="match status" value="1"/>
</dbReference>
<keyword evidence="9" id="KW-1185">Reference proteome</keyword>
<comment type="subcellular location">
    <subcellularLocation>
        <location evidence="6">Cytoplasm</location>
    </subcellularLocation>
</comment>
<evidence type="ECO:0000259" key="7">
    <source>
        <dbReference type="PROSITE" id="PS50173"/>
    </source>
</evidence>
<keyword evidence="5 6" id="KW-0239">DNA-directed DNA polymerase</keyword>
<keyword evidence="6" id="KW-0234">DNA repair</keyword>
<dbReference type="Gene3D" id="3.30.70.270">
    <property type="match status" value="1"/>
</dbReference>
<comment type="subunit">
    <text evidence="6">Monomer.</text>
</comment>
<protein>
    <recommendedName>
        <fullName evidence="6">DNA polymerase IV</fullName>
        <shortName evidence="6">Pol IV</shortName>
        <ecNumber evidence="6">2.7.7.7</ecNumber>
    </recommendedName>
</protein>
<keyword evidence="6" id="KW-0238">DNA-binding</keyword>
<reference evidence="8" key="1">
    <citation type="submission" date="2022-12" db="EMBL/GenBank/DDBJ databases">
        <authorList>
            <person name="Wang J."/>
        </authorList>
    </citation>
    <scope>NUCLEOTIDE SEQUENCE</scope>
    <source>
        <strain evidence="8">HY-45-18</strain>
    </source>
</reference>
<dbReference type="CDD" id="cd03586">
    <property type="entry name" value="PolY_Pol_IV_kappa"/>
    <property type="match status" value="1"/>
</dbReference>
<dbReference type="EMBL" id="JAPQER010000011">
    <property type="protein sequence ID" value="MCY6485799.1"/>
    <property type="molecule type" value="Genomic_DNA"/>
</dbReference>
<dbReference type="Gene3D" id="1.10.150.20">
    <property type="entry name" value="5' to 3' exonuclease, C-terminal subdomain"/>
    <property type="match status" value="1"/>
</dbReference>
<dbReference type="PANTHER" id="PTHR11076">
    <property type="entry name" value="DNA REPAIR POLYMERASE UMUC / TRANSFERASE FAMILY MEMBER"/>
    <property type="match status" value="1"/>
</dbReference>
<feature type="site" description="Substrate discrimination" evidence="6">
    <location>
        <position position="18"/>
    </location>
</feature>
<dbReference type="Pfam" id="PF11799">
    <property type="entry name" value="IMS_C"/>
    <property type="match status" value="1"/>
</dbReference>
<keyword evidence="6" id="KW-0479">Metal-binding</keyword>
<feature type="binding site" evidence="6">
    <location>
        <position position="115"/>
    </location>
    <ligand>
        <name>Mg(2+)</name>
        <dbReference type="ChEBI" id="CHEBI:18420"/>
    </ligand>
</feature>
<keyword evidence="4 6" id="KW-0227">DNA damage</keyword>
<keyword evidence="6" id="KW-0460">Magnesium</keyword>
<evidence type="ECO:0000256" key="1">
    <source>
        <dbReference type="ARBA" id="ARBA00010945"/>
    </source>
</evidence>
<organism evidence="8 9">
    <name type="scientific">Clostridium aestuarii</name>
    <dbReference type="NCBI Taxonomy" id="338193"/>
    <lineage>
        <taxon>Bacteria</taxon>
        <taxon>Bacillati</taxon>
        <taxon>Bacillota</taxon>
        <taxon>Clostridia</taxon>
        <taxon>Eubacteriales</taxon>
        <taxon>Clostridiaceae</taxon>
        <taxon>Clostridium</taxon>
    </lineage>
</organism>
<comment type="similarity">
    <text evidence="1 6">Belongs to the DNA polymerase type-Y family.</text>
</comment>
<dbReference type="InterPro" id="IPR017961">
    <property type="entry name" value="DNA_pol_Y-fam_little_finger"/>
</dbReference>
<comment type="function">
    <text evidence="6">Poorly processive, error-prone DNA polymerase involved in untargeted mutagenesis. Copies undamaged DNA at stalled replication forks, which arise in vivo from mismatched or misaligned primer ends. These misaligned primers can be extended by PolIV. Exhibits no 3'-5' exonuclease (proofreading) activity. May be involved in translesional synthesis, in conjunction with the beta clamp from PolIII.</text>
</comment>